<sequence length="516" mass="56290">MLSDIERRRRNMFLGKIGAWAEQDPIKERLAKVSDRWQARLVQGIFDQFAPLKAINPTAYMQARLSKGADGAAEYLVRHGPVKLEDGALDTADGKGLADILAGLAGEHDHFMAWIAANRAERLAAEWQVRYDNGVTERFADEAAARAEAAKWPGAKAEAASRERLFTAEDIEVGKGLARGKMADGRNRAQVYADALADFNKLQRSVLDVAEGAGLIDSGSRKLWESEFYVPFYRVMEDDNSGAMGPGQIGGLVGQQAYKRLKGGTDKLGDLVANTVSNWSHLLSAGMKNLAAQGALREAVRLGVATPARAGERGSVRAMFDGRERHFMVSDPLVMNALTSLHYVGSNDPFTKAARKFKHALTVGVTISPTFRVRNLIRDTVQAMAIDSSLSVNPVRNMVEGWKATGSSSDTWRRLMAGGGAVRFGSFNDGNARNVKRLVDELGAHPDEVVASPAGLRRAMRKAFDWYQETGDRSETINRAAIYQQARKAGRSHLEASYAARDLMDFTAGGTFAAVR</sequence>
<organism evidence="1 2">
    <name type="scientific">Bordetella bronchiseptica 00-P-2796</name>
    <dbReference type="NCBI Taxonomy" id="1331199"/>
    <lineage>
        <taxon>Bacteria</taxon>
        <taxon>Pseudomonadati</taxon>
        <taxon>Pseudomonadota</taxon>
        <taxon>Betaproteobacteria</taxon>
        <taxon>Burkholderiales</taxon>
        <taxon>Alcaligenaceae</taxon>
        <taxon>Bordetella</taxon>
    </lineage>
</organism>
<gene>
    <name evidence="1" type="ORF">L490_5225</name>
</gene>
<proteinExistence type="predicted"/>
<keyword evidence="2" id="KW-1185">Reference proteome</keyword>
<name>A0ABR4RA92_BORBO</name>
<evidence type="ECO:0000313" key="1">
    <source>
        <dbReference type="EMBL" id="KCV32038.1"/>
    </source>
</evidence>
<feature type="non-terminal residue" evidence="1">
    <location>
        <position position="516"/>
    </location>
</feature>
<reference evidence="1 2" key="1">
    <citation type="submission" date="2014-03" db="EMBL/GenBank/DDBJ databases">
        <title>Genome sequence of Bordetella bronchiseptica.</title>
        <authorList>
            <person name="Harvill E."/>
            <person name="Goodfield L.L."/>
            <person name="Ivanov Y.V."/>
            <person name="Meyer J.A."/>
            <person name="Muse S.J."/>
            <person name="Jacobs N."/>
            <person name="Bendor L."/>
            <person name="Smallridge W.E."/>
            <person name="Brinkac L.M."/>
            <person name="Sanka R."/>
            <person name="Kim M."/>
            <person name="Losada L."/>
        </authorList>
    </citation>
    <scope>NUCLEOTIDE SEQUENCE [LARGE SCALE GENOMIC DNA]</scope>
    <source>
        <strain evidence="1 2">00-P-2796</strain>
    </source>
</reference>
<accession>A0ABR4RA92</accession>
<protein>
    <submittedName>
        <fullName evidence="1">N-acetyltransferase YedL</fullName>
    </submittedName>
</protein>
<comment type="caution">
    <text evidence="1">The sequence shown here is derived from an EMBL/GenBank/DDBJ whole genome shotgun (WGS) entry which is preliminary data.</text>
</comment>
<evidence type="ECO:0000313" key="2">
    <source>
        <dbReference type="Proteomes" id="UP000025756"/>
    </source>
</evidence>
<dbReference type="EMBL" id="JGWH01000147">
    <property type="protein sequence ID" value="KCV32038.1"/>
    <property type="molecule type" value="Genomic_DNA"/>
</dbReference>
<dbReference type="Proteomes" id="UP000025756">
    <property type="component" value="Unassembled WGS sequence"/>
</dbReference>